<feature type="chain" id="PRO_5009955507" evidence="1">
    <location>
        <begin position="17"/>
        <end position="591"/>
    </location>
</feature>
<feature type="signal peptide" evidence="1">
    <location>
        <begin position="1"/>
        <end position="16"/>
    </location>
</feature>
<reference evidence="4 5" key="2">
    <citation type="journal article" date="2012" name="Open Biol.">
        <title>Characteristics of nucleosomes and linker DNA regions on the genome of the basidiomycete Mixia osmundae revealed by mono- and dinucleosome mapping.</title>
        <authorList>
            <person name="Nishida H."/>
            <person name="Kondo S."/>
            <person name="Matsumoto T."/>
            <person name="Suzuki Y."/>
            <person name="Yoshikawa H."/>
            <person name="Taylor T.D."/>
            <person name="Sugiyama J."/>
        </authorList>
    </citation>
    <scope>NUCLEOTIDE SEQUENCE [LARGE SCALE GENOMIC DNA]</scope>
    <source>
        <strain evidence="5">CBS 9802 / IAM 14324 / JCM 22182 / KY 12970</strain>
    </source>
</reference>
<name>G7DSZ7_MIXOS</name>
<reference evidence="4 5" key="1">
    <citation type="journal article" date="2011" name="J. Gen. Appl. Microbiol.">
        <title>Draft genome sequencing of the enigmatic basidiomycete Mixia osmundae.</title>
        <authorList>
            <person name="Nishida H."/>
            <person name="Nagatsuka Y."/>
            <person name="Sugiyama J."/>
        </authorList>
    </citation>
    <scope>NUCLEOTIDE SEQUENCE [LARGE SCALE GENOMIC DNA]</scope>
    <source>
        <strain evidence="5">CBS 9802 / IAM 14324 / JCM 22182 / KY 12970</strain>
    </source>
</reference>
<feature type="domain" description="Calcineurin-like phosphoesterase" evidence="2">
    <location>
        <begin position="42"/>
        <end position="273"/>
    </location>
</feature>
<dbReference type="Gene3D" id="3.60.21.10">
    <property type="match status" value="1"/>
</dbReference>
<dbReference type="InterPro" id="IPR006179">
    <property type="entry name" value="5_nucleotidase/apyrase"/>
</dbReference>
<dbReference type="SUPFAM" id="SSF56300">
    <property type="entry name" value="Metallo-dependent phosphatases"/>
    <property type="match status" value="1"/>
</dbReference>
<feature type="domain" description="Putative 5'-nucleotidase C-terminal" evidence="3">
    <location>
        <begin position="364"/>
        <end position="554"/>
    </location>
</feature>
<dbReference type="InterPro" id="IPR004843">
    <property type="entry name" value="Calcineurin-like_PHP"/>
</dbReference>
<dbReference type="FunCoup" id="G7DSZ7">
    <property type="interactions" value="163"/>
</dbReference>
<dbReference type="InterPro" id="IPR036907">
    <property type="entry name" value="5'-Nucleotdase_C_sf"/>
</dbReference>
<dbReference type="InterPro" id="IPR014485">
    <property type="entry name" value="Pesterase_C1039"/>
</dbReference>
<dbReference type="SUPFAM" id="SSF55816">
    <property type="entry name" value="5'-nucleotidase (syn. UDP-sugar hydrolase), C-terminal domain"/>
    <property type="match status" value="1"/>
</dbReference>
<dbReference type="PIRSF" id="PIRSF017316">
    <property type="entry name" value="Pesterase_C1039"/>
    <property type="match status" value="1"/>
</dbReference>
<dbReference type="AlphaFoldDB" id="G7DSZ7"/>
<dbReference type="HOGENOM" id="CLU_019028_0_0_1"/>
<dbReference type="EMBL" id="BABT02000019">
    <property type="protein sequence ID" value="GAA93707.1"/>
    <property type="molecule type" value="Genomic_DNA"/>
</dbReference>
<evidence type="ECO:0000313" key="5">
    <source>
        <dbReference type="Proteomes" id="UP000009131"/>
    </source>
</evidence>
<accession>G7DSZ7</accession>
<dbReference type="InParanoid" id="G7DSZ7"/>
<dbReference type="InterPro" id="IPR053828">
    <property type="entry name" value="Nucleosidase_C"/>
</dbReference>
<dbReference type="Proteomes" id="UP000009131">
    <property type="component" value="Unassembled WGS sequence"/>
</dbReference>
<dbReference type="Gene3D" id="3.90.780.10">
    <property type="entry name" value="5'-Nucleotidase, C-terminal domain"/>
    <property type="match status" value="1"/>
</dbReference>
<gene>
    <name evidence="4" type="primary">Mo00353</name>
    <name evidence="4" type="ORF">E5Q_00353</name>
</gene>
<organism evidence="4 5">
    <name type="scientific">Mixia osmundae (strain CBS 9802 / IAM 14324 / JCM 22182 / KY 12970)</name>
    <dbReference type="NCBI Taxonomy" id="764103"/>
    <lineage>
        <taxon>Eukaryota</taxon>
        <taxon>Fungi</taxon>
        <taxon>Dikarya</taxon>
        <taxon>Basidiomycota</taxon>
        <taxon>Pucciniomycotina</taxon>
        <taxon>Mixiomycetes</taxon>
        <taxon>Mixiales</taxon>
        <taxon>Mixiaceae</taxon>
        <taxon>Mixia</taxon>
    </lineage>
</organism>
<dbReference type="Pfam" id="PF21953">
    <property type="entry name" value="NadN_nucleosid_C"/>
    <property type="match status" value="1"/>
</dbReference>
<comment type="caution">
    <text evidence="4">The sequence shown here is derived from an EMBL/GenBank/DDBJ whole genome shotgun (WGS) entry which is preliminary data.</text>
</comment>
<sequence length="591" mass="66228">MRWHWGFFFFVSATSAQLQIPFVNHAASQPQPAGPLVWGELNVLATTDIHGWLRGHASYGQQTAEETERNASGDLGDFYSFAIRMKALAAEQKRDLLLVDSGDLHDGNGLSDADPFIKGHTVMQLHRKLPYDITTIGNHELYNLTVAQDVHQTHARVLGERFLTSNVNITLASGESVPIGHRFRRWTTAQGRKLFALGVLFDFTGNAHGTVVQPVAAMLREEWLAEALYERPDAFVLVGHMSTRDDGWRAVIEHLHTRHPGVPVLTFAGHAHVRDCIQHTPASVTLASGRYFETIGWLSANISGPRLEFSRKYLDQNPTTYAYHLGLDRSSLSTSKGRGISAELQQYSHAWNLSHQFGTAPQSFYANRAPEWSSKSLLRLMTDVIFTTVMADTSRPLSHVMIMNTGGIRFDIFQGPFTTDSQWLVVPFESRHVFLPRVKRAHIEALLPALELHGPAIAARLRSQQALDDAQINADYAAHTRRMAALGQTDLEASTTSSLTEGYRTYDDCPGRGDDTLHRPIPSFAIPEYVTNALREGENEFDLAWFDFLTPLILATLNTVQQEYHYVQADVSVYSAIKEDEMLGVFARKYW</sequence>
<keyword evidence="1" id="KW-0732">Signal</keyword>
<dbReference type="RefSeq" id="XP_014565559.1">
    <property type="nucleotide sequence ID" value="XM_014710073.1"/>
</dbReference>
<dbReference type="GO" id="GO:0009166">
    <property type="term" value="P:nucleotide catabolic process"/>
    <property type="evidence" value="ECO:0007669"/>
    <property type="project" value="InterPro"/>
</dbReference>
<keyword evidence="5" id="KW-1185">Reference proteome</keyword>
<dbReference type="PANTHER" id="PTHR11575">
    <property type="entry name" value="5'-NUCLEOTIDASE-RELATED"/>
    <property type="match status" value="1"/>
</dbReference>
<dbReference type="OMA" id="QTIGNHE"/>
<dbReference type="Pfam" id="PF00149">
    <property type="entry name" value="Metallophos"/>
    <property type="match status" value="1"/>
</dbReference>
<evidence type="ECO:0000313" key="4">
    <source>
        <dbReference type="EMBL" id="GAA93707.1"/>
    </source>
</evidence>
<proteinExistence type="predicted"/>
<dbReference type="InterPro" id="IPR029052">
    <property type="entry name" value="Metallo-depent_PP-like"/>
</dbReference>
<evidence type="ECO:0000256" key="1">
    <source>
        <dbReference type="SAM" id="SignalP"/>
    </source>
</evidence>
<dbReference type="GO" id="GO:0005829">
    <property type="term" value="C:cytosol"/>
    <property type="evidence" value="ECO:0007669"/>
    <property type="project" value="TreeGrafter"/>
</dbReference>
<evidence type="ECO:0000259" key="3">
    <source>
        <dbReference type="Pfam" id="PF21953"/>
    </source>
</evidence>
<dbReference type="eggNOG" id="KOG4419">
    <property type="taxonomic scope" value="Eukaryota"/>
</dbReference>
<dbReference type="PANTHER" id="PTHR11575:SF22">
    <property type="entry name" value="ADL392WP"/>
    <property type="match status" value="1"/>
</dbReference>
<dbReference type="STRING" id="764103.G7DSZ7"/>
<evidence type="ECO:0000259" key="2">
    <source>
        <dbReference type="Pfam" id="PF00149"/>
    </source>
</evidence>
<dbReference type="OrthoDB" id="7722975at2759"/>
<protein>
    <submittedName>
        <fullName evidence="4">Uncharacterized protein</fullName>
    </submittedName>
</protein>
<dbReference type="GO" id="GO:0016787">
    <property type="term" value="F:hydrolase activity"/>
    <property type="evidence" value="ECO:0007669"/>
    <property type="project" value="InterPro"/>
</dbReference>